<evidence type="ECO:0000313" key="2">
    <source>
        <dbReference type="EMBL" id="CAF1360030.1"/>
    </source>
</evidence>
<name>A0A815HV56_9BILA</name>
<reference evidence="2" key="1">
    <citation type="submission" date="2021-02" db="EMBL/GenBank/DDBJ databases">
        <authorList>
            <person name="Nowell W R."/>
        </authorList>
    </citation>
    <scope>NUCLEOTIDE SEQUENCE</scope>
</reference>
<proteinExistence type="predicted"/>
<evidence type="ECO:0000313" key="3">
    <source>
        <dbReference type="EMBL" id="CAF4102322.1"/>
    </source>
</evidence>
<dbReference type="AlphaFoldDB" id="A0A815HV56"/>
<accession>A0A815HV56</accession>
<evidence type="ECO:0000313" key="4">
    <source>
        <dbReference type="EMBL" id="CAF4237321.1"/>
    </source>
</evidence>
<dbReference type="EMBL" id="CAJNOK010019290">
    <property type="protein sequence ID" value="CAF1296989.1"/>
    <property type="molecule type" value="Genomic_DNA"/>
</dbReference>
<evidence type="ECO:0000313" key="5">
    <source>
        <dbReference type="Proteomes" id="UP000663829"/>
    </source>
</evidence>
<dbReference type="Proteomes" id="UP000682733">
    <property type="component" value="Unassembled WGS sequence"/>
</dbReference>
<dbReference type="Proteomes" id="UP000677228">
    <property type="component" value="Unassembled WGS sequence"/>
</dbReference>
<dbReference type="EMBL" id="CAJOBC010069378">
    <property type="protein sequence ID" value="CAF4237321.1"/>
    <property type="molecule type" value="Genomic_DNA"/>
</dbReference>
<comment type="caution">
    <text evidence="2">The sequence shown here is derived from an EMBL/GenBank/DDBJ whole genome shotgun (WGS) entry which is preliminary data.</text>
</comment>
<organism evidence="2 5">
    <name type="scientific">Didymodactylos carnosus</name>
    <dbReference type="NCBI Taxonomy" id="1234261"/>
    <lineage>
        <taxon>Eukaryota</taxon>
        <taxon>Metazoa</taxon>
        <taxon>Spiralia</taxon>
        <taxon>Gnathifera</taxon>
        <taxon>Rotifera</taxon>
        <taxon>Eurotatoria</taxon>
        <taxon>Bdelloidea</taxon>
        <taxon>Philodinida</taxon>
        <taxon>Philodinidae</taxon>
        <taxon>Didymodactylos</taxon>
    </lineage>
</organism>
<dbReference type="Proteomes" id="UP000663829">
    <property type="component" value="Unassembled WGS sequence"/>
</dbReference>
<gene>
    <name evidence="2" type="ORF">GPM918_LOCUS31332</name>
    <name evidence="1" type="ORF">OVA965_LOCUS28346</name>
    <name evidence="4" type="ORF">SRO942_LOCUS31970</name>
    <name evidence="3" type="ORF">TMI583_LOCUS29099</name>
</gene>
<dbReference type="EMBL" id="CAJNOQ010015356">
    <property type="protein sequence ID" value="CAF1360030.1"/>
    <property type="molecule type" value="Genomic_DNA"/>
</dbReference>
<dbReference type="EMBL" id="CAJOBA010040866">
    <property type="protein sequence ID" value="CAF4102322.1"/>
    <property type="molecule type" value="Genomic_DNA"/>
</dbReference>
<sequence>MEQHIQYFTNVLLSGSSKEGESASNHFRRDQKLQDINLMYEIGHISSNEQILSAGICASGSVYIRASSNDKSDFLPCETIDDGDQQQQFVNGFNIKQQFAEGIKTKMNSVDLVHKRKYKVSPESASIEILTEFDIRENPKLCQDLLEYVEILKQQQSVDPSKMGKFAQFCECEKEYLLTKVAPVMNIYNFTMVNENSFHDDIHSALSPAFD</sequence>
<protein>
    <submittedName>
        <fullName evidence="2">Uncharacterized protein</fullName>
    </submittedName>
</protein>
<dbReference type="Proteomes" id="UP000681722">
    <property type="component" value="Unassembled WGS sequence"/>
</dbReference>
<keyword evidence="5" id="KW-1185">Reference proteome</keyword>
<evidence type="ECO:0000313" key="1">
    <source>
        <dbReference type="EMBL" id="CAF1296989.1"/>
    </source>
</evidence>